<keyword evidence="2" id="KW-0479">Metal-binding</keyword>
<dbReference type="SUPFAM" id="SSF56300">
    <property type="entry name" value="Metallo-dependent phosphatases"/>
    <property type="match status" value="1"/>
</dbReference>
<evidence type="ECO:0000256" key="2">
    <source>
        <dbReference type="RuleBase" id="RU362039"/>
    </source>
</evidence>
<feature type="domain" description="Calcineurin-like phosphoesterase" evidence="3">
    <location>
        <begin position="1"/>
        <end position="163"/>
    </location>
</feature>
<dbReference type="NCBIfam" id="TIGR00040">
    <property type="entry name" value="yfcE"/>
    <property type="match status" value="1"/>
</dbReference>
<comment type="caution">
    <text evidence="4">The sequence shown here is derived from an EMBL/GenBank/DDBJ whole genome shotgun (WGS) entry which is preliminary data.</text>
</comment>
<dbReference type="InterPro" id="IPR000979">
    <property type="entry name" value="Phosphodiesterase_MJ0936/Vps29"/>
</dbReference>
<dbReference type="OrthoDB" id="9800565at2"/>
<dbReference type="AlphaFoldDB" id="A0A5C8ZAS6"/>
<name>A0A5C8ZAS6_9GAMM</name>
<comment type="cofactor">
    <cofactor evidence="2">
        <name>a divalent metal cation</name>
        <dbReference type="ChEBI" id="CHEBI:60240"/>
    </cofactor>
</comment>
<accession>A0A5C8ZAS6</accession>
<comment type="similarity">
    <text evidence="1 2">Belongs to the metallophosphoesterase superfamily. YfcE family.</text>
</comment>
<dbReference type="CDD" id="cd00841">
    <property type="entry name" value="MPP_YfcE"/>
    <property type="match status" value="1"/>
</dbReference>
<dbReference type="InterPro" id="IPR024654">
    <property type="entry name" value="Calcineurin-like_PHP_lpxH"/>
</dbReference>
<dbReference type="InterPro" id="IPR041802">
    <property type="entry name" value="MPP_YfcE"/>
</dbReference>
<gene>
    <name evidence="4" type="ORF">FME95_07530</name>
</gene>
<dbReference type="RefSeq" id="WP_147713777.1">
    <property type="nucleotide sequence ID" value="NZ_VKAD01000001.1"/>
</dbReference>
<evidence type="ECO:0000313" key="4">
    <source>
        <dbReference type="EMBL" id="TXR54379.1"/>
    </source>
</evidence>
<dbReference type="EMBL" id="VKAD01000001">
    <property type="protein sequence ID" value="TXR54379.1"/>
    <property type="molecule type" value="Genomic_DNA"/>
</dbReference>
<sequence length="182" mass="20002">MTLFVCSDIHGDYQAAQRAIEAFERSEAEQLILLGDLINHGPRNPVPSGYDPIAVANLLNTYAESIIAVRGNCDSEVDQALLKFPMLGEYNQLFIGQRRGFFCHGHTFTPSHLPTLATGSVFASGHTHVPVAERVDSYYLLNPGSVAMPRQDWPPSYGLITLEGLSVHQLITDELLLSCAFD</sequence>
<dbReference type="Gene3D" id="3.60.21.10">
    <property type="match status" value="1"/>
</dbReference>
<dbReference type="EC" id="3.1.4.-" evidence="2"/>
<evidence type="ECO:0000259" key="3">
    <source>
        <dbReference type="Pfam" id="PF12850"/>
    </source>
</evidence>
<organism evidence="4 5">
    <name type="scientific">Reinekea thalattae</name>
    <dbReference type="NCBI Taxonomy" id="2593301"/>
    <lineage>
        <taxon>Bacteria</taxon>
        <taxon>Pseudomonadati</taxon>
        <taxon>Pseudomonadota</taxon>
        <taxon>Gammaproteobacteria</taxon>
        <taxon>Oceanospirillales</taxon>
        <taxon>Saccharospirillaceae</taxon>
        <taxon>Reinekea</taxon>
    </lineage>
</organism>
<dbReference type="InterPro" id="IPR029052">
    <property type="entry name" value="Metallo-depent_PP-like"/>
</dbReference>
<dbReference type="Pfam" id="PF12850">
    <property type="entry name" value="Metallophos_2"/>
    <property type="match status" value="1"/>
</dbReference>
<dbReference type="GO" id="GO:0046872">
    <property type="term" value="F:metal ion binding"/>
    <property type="evidence" value="ECO:0007669"/>
    <property type="project" value="UniProtKB-KW"/>
</dbReference>
<protein>
    <recommendedName>
        <fullName evidence="2">Phosphoesterase</fullName>
        <ecNumber evidence="2">3.1.4.-</ecNumber>
    </recommendedName>
</protein>
<evidence type="ECO:0000313" key="5">
    <source>
        <dbReference type="Proteomes" id="UP000321764"/>
    </source>
</evidence>
<dbReference type="GO" id="GO:0016787">
    <property type="term" value="F:hydrolase activity"/>
    <property type="evidence" value="ECO:0007669"/>
    <property type="project" value="UniProtKB-UniRule"/>
</dbReference>
<evidence type="ECO:0000256" key="1">
    <source>
        <dbReference type="ARBA" id="ARBA00008950"/>
    </source>
</evidence>
<keyword evidence="5" id="KW-1185">Reference proteome</keyword>
<dbReference type="NCBIfam" id="NF006988">
    <property type="entry name" value="PRK09453.1"/>
    <property type="match status" value="1"/>
</dbReference>
<reference evidence="4 5" key="1">
    <citation type="submission" date="2019-07" db="EMBL/GenBank/DDBJ databases">
        <title>Reinekea sp. strain SSH23 genome sequencing and assembly.</title>
        <authorList>
            <person name="Kim I."/>
        </authorList>
    </citation>
    <scope>NUCLEOTIDE SEQUENCE [LARGE SCALE GENOMIC DNA]</scope>
    <source>
        <strain evidence="4 5">SSH23</strain>
    </source>
</reference>
<keyword evidence="4" id="KW-0378">Hydrolase</keyword>
<dbReference type="PANTHER" id="PTHR11124">
    <property type="entry name" value="VACUOLAR SORTING PROTEIN VPS29"/>
    <property type="match status" value="1"/>
</dbReference>
<proteinExistence type="inferred from homology"/>
<dbReference type="Proteomes" id="UP000321764">
    <property type="component" value="Unassembled WGS sequence"/>
</dbReference>